<dbReference type="PROSITE" id="PS00463">
    <property type="entry name" value="ZN2_CY6_FUNGAL_1"/>
    <property type="match status" value="1"/>
</dbReference>
<dbReference type="PANTHER" id="PTHR46910">
    <property type="entry name" value="TRANSCRIPTION FACTOR PDR1"/>
    <property type="match status" value="1"/>
</dbReference>
<dbReference type="GO" id="GO:0003677">
    <property type="term" value="F:DNA binding"/>
    <property type="evidence" value="ECO:0007669"/>
    <property type="project" value="UniProtKB-KW"/>
</dbReference>
<organism evidence="8 9">
    <name type="scientific">Exophiala mesophila</name>
    <name type="common">Black yeast-like fungus</name>
    <dbReference type="NCBI Taxonomy" id="212818"/>
    <lineage>
        <taxon>Eukaryota</taxon>
        <taxon>Fungi</taxon>
        <taxon>Dikarya</taxon>
        <taxon>Ascomycota</taxon>
        <taxon>Pezizomycotina</taxon>
        <taxon>Eurotiomycetes</taxon>
        <taxon>Chaetothyriomycetidae</taxon>
        <taxon>Chaetothyriales</taxon>
        <taxon>Herpotrichiellaceae</taxon>
        <taxon>Exophiala</taxon>
    </lineage>
</organism>
<dbReference type="SMART" id="SM00906">
    <property type="entry name" value="Fungal_trans"/>
    <property type="match status" value="1"/>
</dbReference>
<dbReference type="RefSeq" id="XP_016226760.1">
    <property type="nucleotide sequence ID" value="XM_016367242.1"/>
</dbReference>
<keyword evidence="5" id="KW-0539">Nucleus</keyword>
<dbReference type="EMBL" id="KN847521">
    <property type="protein sequence ID" value="KIV95187.1"/>
    <property type="molecule type" value="Genomic_DNA"/>
</dbReference>
<name>A0A0D1Y3I0_EXOME</name>
<evidence type="ECO:0000256" key="3">
    <source>
        <dbReference type="ARBA" id="ARBA00023125"/>
    </source>
</evidence>
<evidence type="ECO:0000256" key="2">
    <source>
        <dbReference type="ARBA" id="ARBA00023015"/>
    </source>
</evidence>
<dbReference type="InterPro" id="IPR007219">
    <property type="entry name" value="XnlR_reg_dom"/>
</dbReference>
<dbReference type="InterPro" id="IPR001138">
    <property type="entry name" value="Zn2Cys6_DnaBD"/>
</dbReference>
<keyword evidence="2" id="KW-0805">Transcription regulation</keyword>
<keyword evidence="9" id="KW-1185">Reference proteome</keyword>
<evidence type="ECO:0000313" key="9">
    <source>
        <dbReference type="Proteomes" id="UP000054302"/>
    </source>
</evidence>
<keyword evidence="3" id="KW-0238">DNA-binding</keyword>
<dbReference type="Gene3D" id="4.10.240.10">
    <property type="entry name" value="Zn(2)-C6 fungal-type DNA-binding domain"/>
    <property type="match status" value="1"/>
</dbReference>
<dbReference type="SMART" id="SM00066">
    <property type="entry name" value="GAL4"/>
    <property type="match status" value="1"/>
</dbReference>
<dbReference type="GO" id="GO:0000981">
    <property type="term" value="F:DNA-binding transcription factor activity, RNA polymerase II-specific"/>
    <property type="evidence" value="ECO:0007669"/>
    <property type="project" value="InterPro"/>
</dbReference>
<dbReference type="AlphaFoldDB" id="A0A0D1Y3I0"/>
<feature type="compositionally biased region" description="Polar residues" evidence="6">
    <location>
        <begin position="617"/>
        <end position="629"/>
    </location>
</feature>
<evidence type="ECO:0000256" key="5">
    <source>
        <dbReference type="ARBA" id="ARBA00023242"/>
    </source>
</evidence>
<feature type="region of interest" description="Disordered" evidence="6">
    <location>
        <begin position="45"/>
        <end position="98"/>
    </location>
</feature>
<dbReference type="OrthoDB" id="3266505at2759"/>
<dbReference type="InterPro" id="IPR050987">
    <property type="entry name" value="AtrR-like"/>
</dbReference>
<dbReference type="EMBL" id="KN847521">
    <property type="protein sequence ID" value="KIV95186.1"/>
    <property type="molecule type" value="Genomic_DNA"/>
</dbReference>
<dbReference type="CDD" id="cd12148">
    <property type="entry name" value="fungal_TF_MHR"/>
    <property type="match status" value="1"/>
</dbReference>
<dbReference type="STRING" id="212818.A0A0D1Y3I0"/>
<dbReference type="CDD" id="cd00067">
    <property type="entry name" value="GAL4"/>
    <property type="match status" value="1"/>
</dbReference>
<dbReference type="RefSeq" id="XP_016226761.1">
    <property type="nucleotide sequence ID" value="XM_016367243.1"/>
</dbReference>
<gene>
    <name evidence="8" type="ORF">PV10_02867</name>
</gene>
<feature type="domain" description="Zn(2)-C6 fungal-type" evidence="7">
    <location>
        <begin position="15"/>
        <end position="44"/>
    </location>
</feature>
<sequence length="747" mass="84029">MQANSTVHLGRVVKACDRCHRQKLKCDPFRPCMLCQRAGVACTTSNTKSQGVKRRRSSSRPDTRNTTVLSEVTPAHEASVSIKASTSRSQSNVTPEPTINTIENQDLRGTTSSIEFARNVFGTESGDKLTSTSLIPGHSGTVSSHDHVWSLQHLQLPSREIMQILIDKYFDGYHWYISLFHEQQFRQLADRILATSIWSRKDMSNVNVVLAVALLGLQVGLEDDSWSDLGRLNSLSVDGKKLLHNLSTEIRLHLIDIIDDCALEAVQICLLFATFHVYHDSPSLAWSLTGMAISVSYALGLQSSRSTTSDFILRQIQYRCWNHAMVADNFASMIYGRPGSIDPTFSTVHELLDLDQRITDPSVLTHPVYGLQNVPNTASFPNLKCKLYRIIRHALDRVRVRKQNNDLCGNEIEASIKGSRHVQELLTQIRASFPPLFEWDNWVHADPWKYAEDPDSGLPMRNQWRQLLLQASMIQILYNAAVILTHRPLLEHKISSLGESKPSKYVLESIRTSLNTAVQAALCMSRIALQRIHNQFCVSFAFMHLFTAGVVLCMVPASQPLSDLSHQAKAGVVRIIRMSQDLRSKNRVARHTEKLLSELLKITLQREIDNALKAQTIPDSTQRSSSPLRETTKHRTETRVNPNTAPGIDTAETSIEHAQQPLWDVTPSTSNVQPIPDQYGTASMHQPNMDMGEEGGMFMPYQFPTSQWPFGGYNDMSFDAGGFDEMMFNLLPFENNRNANSGYQYQP</sequence>
<dbReference type="HOGENOM" id="CLU_005767_1_0_1"/>
<dbReference type="GO" id="GO:0008270">
    <property type="term" value="F:zinc ion binding"/>
    <property type="evidence" value="ECO:0007669"/>
    <property type="project" value="InterPro"/>
</dbReference>
<dbReference type="PANTHER" id="PTHR46910:SF17">
    <property type="entry name" value="SCFA-RELATED"/>
    <property type="match status" value="1"/>
</dbReference>
<dbReference type="InterPro" id="IPR036864">
    <property type="entry name" value="Zn2-C6_fun-type_DNA-bd_sf"/>
</dbReference>
<evidence type="ECO:0000313" key="8">
    <source>
        <dbReference type="EMBL" id="KIV95186.1"/>
    </source>
</evidence>
<evidence type="ECO:0000256" key="4">
    <source>
        <dbReference type="ARBA" id="ARBA00023163"/>
    </source>
</evidence>
<protein>
    <recommendedName>
        <fullName evidence="7">Zn(2)-C6 fungal-type domain-containing protein</fullName>
    </recommendedName>
</protein>
<evidence type="ECO:0000256" key="1">
    <source>
        <dbReference type="ARBA" id="ARBA00022723"/>
    </source>
</evidence>
<dbReference type="Pfam" id="PF04082">
    <property type="entry name" value="Fungal_trans"/>
    <property type="match status" value="1"/>
</dbReference>
<proteinExistence type="predicted"/>
<dbReference type="Pfam" id="PF00172">
    <property type="entry name" value="Zn_clus"/>
    <property type="match status" value="1"/>
</dbReference>
<feature type="compositionally biased region" description="Polar residues" evidence="6">
    <location>
        <begin position="82"/>
        <end position="98"/>
    </location>
</feature>
<accession>A0A0D1Y3I0</accession>
<evidence type="ECO:0000259" key="7">
    <source>
        <dbReference type="PROSITE" id="PS50048"/>
    </source>
</evidence>
<dbReference type="GO" id="GO:0006351">
    <property type="term" value="P:DNA-templated transcription"/>
    <property type="evidence" value="ECO:0007669"/>
    <property type="project" value="InterPro"/>
</dbReference>
<feature type="region of interest" description="Disordered" evidence="6">
    <location>
        <begin position="615"/>
        <end position="647"/>
    </location>
</feature>
<keyword evidence="4" id="KW-0804">Transcription</keyword>
<dbReference type="GeneID" id="27320712"/>
<dbReference type="PROSITE" id="PS50048">
    <property type="entry name" value="ZN2_CY6_FUNGAL_2"/>
    <property type="match status" value="1"/>
</dbReference>
<dbReference type="SUPFAM" id="SSF57701">
    <property type="entry name" value="Zn2/Cys6 DNA-binding domain"/>
    <property type="match status" value="1"/>
</dbReference>
<keyword evidence="1" id="KW-0479">Metal-binding</keyword>
<dbReference type="VEuPathDB" id="FungiDB:PV10_02867"/>
<dbReference type="Proteomes" id="UP000054302">
    <property type="component" value="Unassembled WGS sequence"/>
</dbReference>
<reference evidence="8 9" key="1">
    <citation type="submission" date="2015-01" db="EMBL/GenBank/DDBJ databases">
        <title>The Genome Sequence of Exophiala mesophila CBS40295.</title>
        <authorList>
            <consortium name="The Broad Institute Genomics Platform"/>
            <person name="Cuomo C."/>
            <person name="de Hoog S."/>
            <person name="Gorbushina A."/>
            <person name="Stielow B."/>
            <person name="Teixiera M."/>
            <person name="Abouelleil A."/>
            <person name="Chapman S.B."/>
            <person name="Priest M."/>
            <person name="Young S.K."/>
            <person name="Wortman J."/>
            <person name="Nusbaum C."/>
            <person name="Birren B."/>
        </authorList>
    </citation>
    <scope>NUCLEOTIDE SEQUENCE [LARGE SCALE GENOMIC DNA]</scope>
    <source>
        <strain evidence="8 9">CBS 40295</strain>
    </source>
</reference>
<evidence type="ECO:0000256" key="6">
    <source>
        <dbReference type="SAM" id="MobiDB-lite"/>
    </source>
</evidence>